<feature type="domain" description="SHOCT" evidence="2">
    <location>
        <begin position="51"/>
        <end position="77"/>
    </location>
</feature>
<keyword evidence="1" id="KW-1133">Transmembrane helix</keyword>
<organism evidence="3 4">
    <name type="scientific">Cryobacterium sandaracinum</name>
    <dbReference type="NCBI Taxonomy" id="1259247"/>
    <lineage>
        <taxon>Bacteria</taxon>
        <taxon>Bacillati</taxon>
        <taxon>Actinomycetota</taxon>
        <taxon>Actinomycetes</taxon>
        <taxon>Micrococcales</taxon>
        <taxon>Microbacteriaceae</taxon>
        <taxon>Cryobacterium</taxon>
    </lineage>
</organism>
<dbReference type="Pfam" id="PF09851">
    <property type="entry name" value="SHOCT"/>
    <property type="match status" value="1"/>
</dbReference>
<keyword evidence="1" id="KW-0812">Transmembrane</keyword>
<evidence type="ECO:0000259" key="2">
    <source>
        <dbReference type="Pfam" id="PF09851"/>
    </source>
</evidence>
<dbReference type="RefSeq" id="WP_134371846.1">
    <property type="nucleotide sequence ID" value="NZ_SOGO01000008.1"/>
</dbReference>
<dbReference type="Proteomes" id="UP000297851">
    <property type="component" value="Unassembled WGS sequence"/>
</dbReference>
<name>A0ABY2JLB1_9MICO</name>
<evidence type="ECO:0000313" key="3">
    <source>
        <dbReference type="EMBL" id="TFD06353.1"/>
    </source>
</evidence>
<sequence>MLNNLTGWHVLVILGVLATMALVVVAIIVVVIRLVRKNVRHPVTSSPDPVEQIRRLAQLRDEGLLSETEYEAKRAELVGRI</sequence>
<dbReference type="EMBL" id="SOGO01000008">
    <property type="protein sequence ID" value="TFD06353.1"/>
    <property type="molecule type" value="Genomic_DNA"/>
</dbReference>
<dbReference type="InterPro" id="IPR018649">
    <property type="entry name" value="SHOCT"/>
</dbReference>
<keyword evidence="4" id="KW-1185">Reference proteome</keyword>
<accession>A0ABY2JLB1</accession>
<proteinExistence type="predicted"/>
<keyword evidence="1" id="KW-0472">Membrane</keyword>
<gene>
    <name evidence="3" type="ORF">E3T25_02085</name>
</gene>
<comment type="caution">
    <text evidence="3">The sequence shown here is derived from an EMBL/GenBank/DDBJ whole genome shotgun (WGS) entry which is preliminary data.</text>
</comment>
<protein>
    <submittedName>
        <fullName evidence="3">SHOCT domain-containing protein</fullName>
    </submittedName>
</protein>
<evidence type="ECO:0000256" key="1">
    <source>
        <dbReference type="SAM" id="Phobius"/>
    </source>
</evidence>
<evidence type="ECO:0000313" key="4">
    <source>
        <dbReference type="Proteomes" id="UP000297851"/>
    </source>
</evidence>
<feature type="transmembrane region" description="Helical" evidence="1">
    <location>
        <begin position="6"/>
        <end position="32"/>
    </location>
</feature>
<reference evidence="3 4" key="1">
    <citation type="submission" date="2019-03" db="EMBL/GenBank/DDBJ databases">
        <title>Genomics of glacier-inhabiting Cryobacterium strains.</title>
        <authorList>
            <person name="Liu Q."/>
            <person name="Xin Y.-H."/>
        </authorList>
    </citation>
    <scope>NUCLEOTIDE SEQUENCE [LARGE SCALE GENOMIC DNA]</scope>
    <source>
        <strain evidence="3 4">TMT2-16</strain>
    </source>
</reference>